<protein>
    <submittedName>
        <fullName evidence="14">Mucin 13b, cell surface associated</fullName>
    </submittedName>
</protein>
<dbReference type="AlphaFoldDB" id="A0A671UP52"/>
<dbReference type="PANTHER" id="PTHR24037">
    <property type="entry name" value="HEART DEVELOPMENT PROTEIN WITH EGF-LIKE DOMAINS 1"/>
    <property type="match status" value="1"/>
</dbReference>
<dbReference type="PANTHER" id="PTHR24037:SF10">
    <property type="entry name" value="MUCIN-13"/>
    <property type="match status" value="1"/>
</dbReference>
<dbReference type="PROSITE" id="PS50026">
    <property type="entry name" value="EGF_3"/>
    <property type="match status" value="1"/>
</dbReference>
<dbReference type="OrthoDB" id="8938333at2759"/>
<feature type="compositionally biased region" description="Polar residues" evidence="10">
    <location>
        <begin position="480"/>
        <end position="501"/>
    </location>
</feature>
<evidence type="ECO:0000256" key="4">
    <source>
        <dbReference type="ARBA" id="ARBA00022729"/>
    </source>
</evidence>
<feature type="domain" description="SEA" evidence="12">
    <location>
        <begin position="205"/>
        <end position="331"/>
    </location>
</feature>
<keyword evidence="15" id="KW-1185">Reference proteome</keyword>
<dbReference type="SUPFAM" id="SSF82671">
    <property type="entry name" value="SEA domain"/>
    <property type="match status" value="1"/>
</dbReference>
<feature type="region of interest" description="Disordered" evidence="10">
    <location>
        <begin position="539"/>
        <end position="581"/>
    </location>
</feature>
<feature type="region of interest" description="Disordered" evidence="10">
    <location>
        <begin position="1"/>
        <end position="172"/>
    </location>
</feature>
<organism evidence="14 15">
    <name type="scientific">Sparus aurata</name>
    <name type="common">Gilthead sea bream</name>
    <dbReference type="NCBI Taxonomy" id="8175"/>
    <lineage>
        <taxon>Eukaryota</taxon>
        <taxon>Metazoa</taxon>
        <taxon>Chordata</taxon>
        <taxon>Craniata</taxon>
        <taxon>Vertebrata</taxon>
        <taxon>Euteleostomi</taxon>
        <taxon>Actinopterygii</taxon>
        <taxon>Neopterygii</taxon>
        <taxon>Teleostei</taxon>
        <taxon>Neoteleostei</taxon>
        <taxon>Acanthomorphata</taxon>
        <taxon>Eupercaria</taxon>
        <taxon>Spariformes</taxon>
        <taxon>Sparidae</taxon>
        <taxon>Sparus</taxon>
    </lineage>
</organism>
<keyword evidence="11" id="KW-1133">Transmembrane helix</keyword>
<name>A0A671UP52_SPAAU</name>
<dbReference type="InterPro" id="IPR000082">
    <property type="entry name" value="SEA_dom"/>
</dbReference>
<dbReference type="InterPro" id="IPR009030">
    <property type="entry name" value="Growth_fac_rcpt_cys_sf"/>
</dbReference>
<evidence type="ECO:0000313" key="15">
    <source>
        <dbReference type="Proteomes" id="UP000472265"/>
    </source>
</evidence>
<dbReference type="InterPro" id="IPR000742">
    <property type="entry name" value="EGF"/>
</dbReference>
<feature type="domain" description="EGF-like" evidence="13">
    <location>
        <begin position="163"/>
        <end position="200"/>
    </location>
</feature>
<dbReference type="PROSITE" id="PS50024">
    <property type="entry name" value="SEA"/>
    <property type="match status" value="1"/>
</dbReference>
<keyword evidence="4" id="KW-0732">Signal</keyword>
<feature type="transmembrane region" description="Helical" evidence="11">
    <location>
        <begin position="392"/>
        <end position="419"/>
    </location>
</feature>
<feature type="compositionally biased region" description="Basic and acidic residues" evidence="10">
    <location>
        <begin position="16"/>
        <end position="31"/>
    </location>
</feature>
<dbReference type="Gene3D" id="3.30.70.960">
    <property type="entry name" value="SEA domain"/>
    <property type="match status" value="1"/>
</dbReference>
<proteinExistence type="predicted"/>
<comment type="subcellular location">
    <subcellularLocation>
        <location evidence="1">Cell membrane</location>
    </subcellularLocation>
</comment>
<feature type="compositionally biased region" description="Polar residues" evidence="10">
    <location>
        <begin position="47"/>
        <end position="169"/>
    </location>
</feature>
<dbReference type="InParanoid" id="A0A671UP52"/>
<keyword evidence="11" id="KW-0812">Transmembrane</keyword>
<dbReference type="InterPro" id="IPR036364">
    <property type="entry name" value="SEA_dom_sf"/>
</dbReference>
<dbReference type="Ensembl" id="ENSSAUT00010016639.1">
    <property type="protein sequence ID" value="ENSSAUP00010015693.1"/>
    <property type="gene ID" value="ENSSAUG00010007265.1"/>
</dbReference>
<evidence type="ECO:0000256" key="1">
    <source>
        <dbReference type="ARBA" id="ARBA00004236"/>
    </source>
</evidence>
<reference evidence="14" key="2">
    <citation type="submission" date="2025-08" db="UniProtKB">
        <authorList>
            <consortium name="Ensembl"/>
        </authorList>
    </citation>
    <scope>IDENTIFICATION</scope>
</reference>
<keyword evidence="8" id="KW-0325">Glycoprotein</keyword>
<evidence type="ECO:0000256" key="2">
    <source>
        <dbReference type="ARBA" id="ARBA00022475"/>
    </source>
</evidence>
<dbReference type="GeneTree" id="ENSGT00710000106813"/>
<feature type="compositionally biased region" description="Polar residues" evidence="10">
    <location>
        <begin position="539"/>
        <end position="567"/>
    </location>
</feature>
<evidence type="ECO:0000313" key="14">
    <source>
        <dbReference type="Ensembl" id="ENSSAUP00010015693.1"/>
    </source>
</evidence>
<evidence type="ECO:0000256" key="9">
    <source>
        <dbReference type="PROSITE-ProRule" id="PRU00076"/>
    </source>
</evidence>
<dbReference type="Pfam" id="PF01390">
    <property type="entry name" value="SEA"/>
    <property type="match status" value="1"/>
</dbReference>
<evidence type="ECO:0000256" key="8">
    <source>
        <dbReference type="ARBA" id="ARBA00023180"/>
    </source>
</evidence>
<evidence type="ECO:0000259" key="13">
    <source>
        <dbReference type="PROSITE" id="PS50026"/>
    </source>
</evidence>
<evidence type="ECO:0000256" key="5">
    <source>
        <dbReference type="ARBA" id="ARBA00022737"/>
    </source>
</evidence>
<gene>
    <name evidence="14" type="primary">muc13b</name>
</gene>
<evidence type="ECO:0000259" key="12">
    <source>
        <dbReference type="PROSITE" id="PS50024"/>
    </source>
</evidence>
<sequence>MMQETTQGQHVSSCAETKREIKNQDAGHEVIPDNPVAAATIDAPVTTDPSTTNLPVSTKPSATSEPSVSTKPSATSEPSVSTKPSATSEPSVSTKPSATSEPSVSTKPSATSEPSVSTKPTATSDPSVSTKPSVTVDPSVSATPTSSEVTDAETSAPSLTTPNPDSCDSNPCGPGSTCEARAYPNYVCLCQAGDIYNHVSNSCQNAKVFPGNLFAPELPYEPEMSDPKSTEFLEAAEKIMSQLQEVFKANTTYTGSTVLKLEPFTTARVWSREGNPHIKATVEISFTATADVTTDGVLEEIKSYVDTCSVNCLLNGATFISETLCAKNACDAATTRCLSTDGSFKCDCRESYVPTAFSDRMCIACPSGQGVDKGKCVKCSFGRSGLNCSESWQLTLVIVASVLGALLLITLIILPIVALKPSKKKSPKKNKNADIREPYVSPIPAKAPLVNDSFANSQAASASRSDNAFANAGVPRIPRATTTSSWDRGNLEMTPSNSRQNLVPGGRNARLYEDDDDMAPYSQSQPQSNLYAQVRPQSNLYAQARPQSNPYAQNQSQVNPYASNQGHANPYYMQDDGRRFN</sequence>
<reference evidence="14" key="3">
    <citation type="submission" date="2025-09" db="UniProtKB">
        <authorList>
            <consortium name="Ensembl"/>
        </authorList>
    </citation>
    <scope>IDENTIFICATION</scope>
</reference>
<comment type="caution">
    <text evidence="9">Lacks conserved residue(s) required for the propagation of feature annotation.</text>
</comment>
<dbReference type="Proteomes" id="UP000472265">
    <property type="component" value="Chromosome 20"/>
</dbReference>
<accession>A0A671UP52</accession>
<reference evidence="14" key="1">
    <citation type="submission" date="2021-04" db="EMBL/GenBank/DDBJ databases">
        <authorList>
            <consortium name="Wellcome Sanger Institute Data Sharing"/>
        </authorList>
    </citation>
    <scope>NUCLEOTIDE SEQUENCE [LARGE SCALE GENOMIC DNA]</scope>
</reference>
<dbReference type="SUPFAM" id="SSF57184">
    <property type="entry name" value="Growth factor receptor domain"/>
    <property type="match status" value="1"/>
</dbReference>
<dbReference type="GO" id="GO:0005886">
    <property type="term" value="C:plasma membrane"/>
    <property type="evidence" value="ECO:0007669"/>
    <property type="project" value="UniProtKB-SubCell"/>
</dbReference>
<keyword evidence="2" id="KW-1003">Cell membrane</keyword>
<evidence type="ECO:0000256" key="11">
    <source>
        <dbReference type="SAM" id="Phobius"/>
    </source>
</evidence>
<keyword evidence="7" id="KW-1015">Disulfide bond</keyword>
<evidence type="ECO:0000256" key="7">
    <source>
        <dbReference type="ARBA" id="ARBA00023157"/>
    </source>
</evidence>
<evidence type="ECO:0000256" key="10">
    <source>
        <dbReference type="SAM" id="MobiDB-lite"/>
    </source>
</evidence>
<keyword evidence="3 9" id="KW-0245">EGF-like domain</keyword>
<evidence type="ECO:0000256" key="6">
    <source>
        <dbReference type="ARBA" id="ARBA00023136"/>
    </source>
</evidence>
<keyword evidence="6 11" id="KW-0472">Membrane</keyword>
<dbReference type="SMART" id="SM00181">
    <property type="entry name" value="EGF"/>
    <property type="match status" value="2"/>
</dbReference>
<feature type="region of interest" description="Disordered" evidence="10">
    <location>
        <begin position="465"/>
        <end position="527"/>
    </location>
</feature>
<evidence type="ECO:0000256" key="3">
    <source>
        <dbReference type="ARBA" id="ARBA00022536"/>
    </source>
</evidence>
<keyword evidence="5" id="KW-0677">Repeat</keyword>
<dbReference type="OMA" id="HKQCLIK"/>
<feature type="compositionally biased region" description="Polar residues" evidence="10">
    <location>
        <begin position="1"/>
        <end position="15"/>
    </location>
</feature>